<dbReference type="Proteomes" id="UP000578449">
    <property type="component" value="Unassembled WGS sequence"/>
</dbReference>
<evidence type="ECO:0000256" key="4">
    <source>
        <dbReference type="ARBA" id="ARBA00023163"/>
    </source>
</evidence>
<name>A0A840PN40_9ACTN</name>
<organism evidence="6 7">
    <name type="scientific">Thermocatellispora tengchongensis</name>
    <dbReference type="NCBI Taxonomy" id="1073253"/>
    <lineage>
        <taxon>Bacteria</taxon>
        <taxon>Bacillati</taxon>
        <taxon>Actinomycetota</taxon>
        <taxon>Actinomycetes</taxon>
        <taxon>Streptosporangiales</taxon>
        <taxon>Streptosporangiaceae</taxon>
        <taxon>Thermocatellispora</taxon>
    </lineage>
</organism>
<comment type="similarity">
    <text evidence="1">Belongs to the LysR transcriptional regulatory family.</text>
</comment>
<dbReference type="RefSeq" id="WP_221337359.1">
    <property type="nucleotide sequence ID" value="NZ_BAABIX010000019.1"/>
</dbReference>
<comment type="caution">
    <text evidence="6">The sequence shown here is derived from an EMBL/GenBank/DDBJ whole genome shotgun (WGS) entry which is preliminary data.</text>
</comment>
<dbReference type="InterPro" id="IPR000847">
    <property type="entry name" value="LysR_HTH_N"/>
</dbReference>
<dbReference type="PROSITE" id="PS50931">
    <property type="entry name" value="HTH_LYSR"/>
    <property type="match status" value="1"/>
</dbReference>
<dbReference type="PANTHER" id="PTHR30346">
    <property type="entry name" value="TRANSCRIPTIONAL DUAL REGULATOR HCAR-RELATED"/>
    <property type="match status" value="1"/>
</dbReference>
<proteinExistence type="inferred from homology"/>
<gene>
    <name evidence="6" type="ORF">HNP84_008211</name>
</gene>
<dbReference type="SUPFAM" id="SSF53850">
    <property type="entry name" value="Periplasmic binding protein-like II"/>
    <property type="match status" value="1"/>
</dbReference>
<keyword evidence="3 6" id="KW-0238">DNA-binding</keyword>
<dbReference type="Pfam" id="PF03466">
    <property type="entry name" value="LysR_substrate"/>
    <property type="match status" value="1"/>
</dbReference>
<dbReference type="Pfam" id="PF00126">
    <property type="entry name" value="HTH_1"/>
    <property type="match status" value="1"/>
</dbReference>
<dbReference type="InterPro" id="IPR036388">
    <property type="entry name" value="WH-like_DNA-bd_sf"/>
</dbReference>
<dbReference type="EMBL" id="JACHGN010000023">
    <property type="protein sequence ID" value="MBB5138457.1"/>
    <property type="molecule type" value="Genomic_DNA"/>
</dbReference>
<reference evidence="6 7" key="1">
    <citation type="submission" date="2020-08" db="EMBL/GenBank/DDBJ databases">
        <title>Genomic Encyclopedia of Type Strains, Phase IV (KMG-IV): sequencing the most valuable type-strain genomes for metagenomic binning, comparative biology and taxonomic classification.</title>
        <authorList>
            <person name="Goeker M."/>
        </authorList>
    </citation>
    <scope>NUCLEOTIDE SEQUENCE [LARGE SCALE GENOMIC DNA]</scope>
    <source>
        <strain evidence="6 7">DSM 45615</strain>
    </source>
</reference>
<evidence type="ECO:0000259" key="5">
    <source>
        <dbReference type="PROSITE" id="PS50931"/>
    </source>
</evidence>
<keyword evidence="4" id="KW-0804">Transcription</keyword>
<dbReference type="Gene3D" id="3.40.190.10">
    <property type="entry name" value="Periplasmic binding protein-like II"/>
    <property type="match status" value="2"/>
</dbReference>
<dbReference type="GO" id="GO:0003677">
    <property type="term" value="F:DNA binding"/>
    <property type="evidence" value="ECO:0007669"/>
    <property type="project" value="UniProtKB-KW"/>
</dbReference>
<sequence>MSTNSDRISSASDLRRMEYFIAVAEELHFGRAAQRLHMSQPPLSTQIQRLEQEVGARLLRRTKRSVELTAAGEVFLQEARATVRQAARAAERARAAARGELGRLDLGVIDAALYGVAPQIIRRFTERYPGVELTVSERRGDEQVALIAAGKLHAGFVHPPVRQPAVAVEVLHTEPFVLAMPESHPLAARERVSLAQVCAHPLIQAPRSVNPEGHDSMIAICRERGLRPNIAREASPKQTIIALVAAGLGASVVPAVLARHPHPGVVYRPIEDGGFGISTALAWRRQNPEPTVLALLDVARELRDAATP</sequence>
<dbReference type="GO" id="GO:0032993">
    <property type="term" value="C:protein-DNA complex"/>
    <property type="evidence" value="ECO:0007669"/>
    <property type="project" value="TreeGrafter"/>
</dbReference>
<dbReference type="AlphaFoldDB" id="A0A840PN40"/>
<dbReference type="PANTHER" id="PTHR30346:SF0">
    <property type="entry name" value="HCA OPERON TRANSCRIPTIONAL ACTIVATOR HCAR"/>
    <property type="match status" value="1"/>
</dbReference>
<evidence type="ECO:0000256" key="1">
    <source>
        <dbReference type="ARBA" id="ARBA00009437"/>
    </source>
</evidence>
<keyword evidence="2" id="KW-0805">Transcription regulation</keyword>
<dbReference type="Gene3D" id="1.10.10.10">
    <property type="entry name" value="Winged helix-like DNA-binding domain superfamily/Winged helix DNA-binding domain"/>
    <property type="match status" value="1"/>
</dbReference>
<evidence type="ECO:0000256" key="3">
    <source>
        <dbReference type="ARBA" id="ARBA00023125"/>
    </source>
</evidence>
<dbReference type="InterPro" id="IPR005119">
    <property type="entry name" value="LysR_subst-bd"/>
</dbReference>
<feature type="domain" description="HTH lysR-type" evidence="5">
    <location>
        <begin position="13"/>
        <end position="69"/>
    </location>
</feature>
<dbReference type="PRINTS" id="PR00039">
    <property type="entry name" value="HTHLYSR"/>
</dbReference>
<accession>A0A840PN40</accession>
<evidence type="ECO:0000313" key="7">
    <source>
        <dbReference type="Proteomes" id="UP000578449"/>
    </source>
</evidence>
<dbReference type="GO" id="GO:0003700">
    <property type="term" value="F:DNA-binding transcription factor activity"/>
    <property type="evidence" value="ECO:0007669"/>
    <property type="project" value="InterPro"/>
</dbReference>
<dbReference type="CDD" id="cd08414">
    <property type="entry name" value="PBP2_LTTR_aromatics_like"/>
    <property type="match status" value="1"/>
</dbReference>
<dbReference type="SUPFAM" id="SSF46785">
    <property type="entry name" value="Winged helix' DNA-binding domain"/>
    <property type="match status" value="1"/>
</dbReference>
<protein>
    <submittedName>
        <fullName evidence="6">DNA-binding transcriptional LysR family regulator</fullName>
    </submittedName>
</protein>
<evidence type="ECO:0000313" key="6">
    <source>
        <dbReference type="EMBL" id="MBB5138457.1"/>
    </source>
</evidence>
<keyword evidence="7" id="KW-1185">Reference proteome</keyword>
<dbReference type="FunFam" id="1.10.10.10:FF:000001">
    <property type="entry name" value="LysR family transcriptional regulator"/>
    <property type="match status" value="1"/>
</dbReference>
<evidence type="ECO:0000256" key="2">
    <source>
        <dbReference type="ARBA" id="ARBA00023015"/>
    </source>
</evidence>
<dbReference type="InterPro" id="IPR036390">
    <property type="entry name" value="WH_DNA-bd_sf"/>
</dbReference>